<evidence type="ECO:0000256" key="9">
    <source>
        <dbReference type="ARBA" id="ARBA00023136"/>
    </source>
</evidence>
<feature type="domain" description="TonB C-terminal" evidence="12">
    <location>
        <begin position="247"/>
        <end position="310"/>
    </location>
</feature>
<evidence type="ECO:0000256" key="10">
    <source>
        <dbReference type="SAM" id="MobiDB-lite"/>
    </source>
</evidence>
<evidence type="ECO:0000313" key="13">
    <source>
        <dbReference type="EMBL" id="SIR23587.1"/>
    </source>
</evidence>
<evidence type="ECO:0000256" key="11">
    <source>
        <dbReference type="SAM" id="Phobius"/>
    </source>
</evidence>
<dbReference type="Proteomes" id="UP000186819">
    <property type="component" value="Unassembled WGS sequence"/>
</dbReference>
<dbReference type="GO" id="GO:0098797">
    <property type="term" value="C:plasma membrane protein complex"/>
    <property type="evidence" value="ECO:0007669"/>
    <property type="project" value="TreeGrafter"/>
</dbReference>
<accession>A0A1N6Z9W1</accession>
<feature type="transmembrane region" description="Helical" evidence="11">
    <location>
        <begin position="55"/>
        <end position="75"/>
    </location>
</feature>
<dbReference type="GO" id="GO:0055085">
    <property type="term" value="P:transmembrane transport"/>
    <property type="evidence" value="ECO:0007669"/>
    <property type="project" value="InterPro"/>
</dbReference>
<keyword evidence="3" id="KW-0813">Transport</keyword>
<evidence type="ECO:0000256" key="2">
    <source>
        <dbReference type="ARBA" id="ARBA00006555"/>
    </source>
</evidence>
<dbReference type="NCBIfam" id="TIGR01352">
    <property type="entry name" value="tonB_Cterm"/>
    <property type="match status" value="1"/>
</dbReference>
<feature type="compositionally biased region" description="Low complexity" evidence="10">
    <location>
        <begin position="12"/>
        <end position="35"/>
    </location>
</feature>
<dbReference type="STRING" id="34027.SAMN05421829_111161"/>
<evidence type="ECO:0000256" key="1">
    <source>
        <dbReference type="ARBA" id="ARBA00004383"/>
    </source>
</evidence>
<comment type="similarity">
    <text evidence="2">Belongs to the TonB family.</text>
</comment>
<gene>
    <name evidence="13" type="ORF">SAMN05421829_111161</name>
</gene>
<dbReference type="GO" id="GO:0015031">
    <property type="term" value="P:protein transport"/>
    <property type="evidence" value="ECO:0007669"/>
    <property type="project" value="UniProtKB-KW"/>
</dbReference>
<dbReference type="PANTHER" id="PTHR33446:SF11">
    <property type="entry name" value="TONB3"/>
    <property type="match status" value="1"/>
</dbReference>
<organism evidence="13 14">
    <name type="scientific">Aromatoleum tolulyticum</name>
    <dbReference type="NCBI Taxonomy" id="34027"/>
    <lineage>
        <taxon>Bacteria</taxon>
        <taxon>Pseudomonadati</taxon>
        <taxon>Pseudomonadota</taxon>
        <taxon>Betaproteobacteria</taxon>
        <taxon>Rhodocyclales</taxon>
        <taxon>Rhodocyclaceae</taxon>
        <taxon>Aromatoleum</taxon>
    </lineage>
</organism>
<feature type="compositionally biased region" description="Basic and acidic residues" evidence="10">
    <location>
        <begin position="137"/>
        <end position="155"/>
    </location>
</feature>
<feature type="region of interest" description="Disordered" evidence="10">
    <location>
        <begin position="1"/>
        <end position="40"/>
    </location>
</feature>
<evidence type="ECO:0000256" key="6">
    <source>
        <dbReference type="ARBA" id="ARBA00022692"/>
    </source>
</evidence>
<evidence type="ECO:0000256" key="4">
    <source>
        <dbReference type="ARBA" id="ARBA00022475"/>
    </source>
</evidence>
<keyword evidence="8 11" id="KW-1133">Transmembrane helix</keyword>
<protein>
    <submittedName>
        <fullName evidence="13">Protein TonB</fullName>
    </submittedName>
</protein>
<evidence type="ECO:0000259" key="12">
    <source>
        <dbReference type="Pfam" id="PF03544"/>
    </source>
</evidence>
<dbReference type="InterPro" id="IPR037682">
    <property type="entry name" value="TonB_C"/>
</dbReference>
<keyword evidence="14" id="KW-1185">Reference proteome</keyword>
<keyword evidence="5" id="KW-0997">Cell inner membrane</keyword>
<evidence type="ECO:0000256" key="3">
    <source>
        <dbReference type="ARBA" id="ARBA00022448"/>
    </source>
</evidence>
<proteinExistence type="inferred from homology"/>
<dbReference type="Gene3D" id="3.30.1150.10">
    <property type="match status" value="1"/>
</dbReference>
<feature type="compositionally biased region" description="Low complexity" evidence="10">
    <location>
        <begin position="162"/>
        <end position="180"/>
    </location>
</feature>
<dbReference type="SUPFAM" id="SSF74653">
    <property type="entry name" value="TolA/TonB C-terminal domain"/>
    <property type="match status" value="1"/>
</dbReference>
<keyword evidence="7" id="KW-0653">Protein transport</keyword>
<feature type="region of interest" description="Disordered" evidence="10">
    <location>
        <begin position="113"/>
        <end position="187"/>
    </location>
</feature>
<dbReference type="PANTHER" id="PTHR33446">
    <property type="entry name" value="PROTEIN TONB-RELATED"/>
    <property type="match status" value="1"/>
</dbReference>
<dbReference type="InterPro" id="IPR006260">
    <property type="entry name" value="TonB/TolA_C"/>
</dbReference>
<sequence>MDRNNDLRSPHTTGGPARPATAAARPTGTVGRAAGVASPPLPAGRGGSILQGDPLLAIAFLLSVAIHALALSIGFTMDLGPRPRELDRGLEVVLVNARHARAPEKADVLAQANLDGGGNSEQNARPKSPLPPQPTQRDGDTLTESRKRTSDRNAARPEVMTAPKSAAQAQAAVQQPDPAAIEPKPSGLDLLDSAAAAARLEAEIDRKLDEYAKRPRRKFIGAKAKEYRLAQYVEDWRQKIERVGTLNYPDAARGRLYGSLLLLVAIRADGSVERVEVQRSSGEPVLDEAAKRIVTLAAPFSSFPNDIRADTDIVEIVRTWTFTNADRLTAH</sequence>
<evidence type="ECO:0000256" key="7">
    <source>
        <dbReference type="ARBA" id="ARBA00022927"/>
    </source>
</evidence>
<evidence type="ECO:0000256" key="8">
    <source>
        <dbReference type="ARBA" id="ARBA00022989"/>
    </source>
</evidence>
<dbReference type="GO" id="GO:0031992">
    <property type="term" value="F:energy transducer activity"/>
    <property type="evidence" value="ECO:0007669"/>
    <property type="project" value="TreeGrafter"/>
</dbReference>
<evidence type="ECO:0000256" key="5">
    <source>
        <dbReference type="ARBA" id="ARBA00022519"/>
    </source>
</evidence>
<dbReference type="Pfam" id="PF03544">
    <property type="entry name" value="TonB_C"/>
    <property type="match status" value="1"/>
</dbReference>
<name>A0A1N6Z9W1_9RHOO</name>
<dbReference type="InterPro" id="IPR051045">
    <property type="entry name" value="TonB-dependent_transducer"/>
</dbReference>
<dbReference type="AlphaFoldDB" id="A0A1N6Z9W1"/>
<reference evidence="14" key="1">
    <citation type="submission" date="2017-01" db="EMBL/GenBank/DDBJ databases">
        <authorList>
            <person name="Varghese N."/>
            <person name="Submissions S."/>
        </authorList>
    </citation>
    <scope>NUCLEOTIDE SEQUENCE [LARGE SCALE GENOMIC DNA]</scope>
    <source>
        <strain evidence="14">ATCC 51758</strain>
    </source>
</reference>
<keyword evidence="9 11" id="KW-0472">Membrane</keyword>
<comment type="subcellular location">
    <subcellularLocation>
        <location evidence="1">Cell inner membrane</location>
        <topology evidence="1">Single-pass membrane protein</topology>
        <orientation evidence="1">Periplasmic side</orientation>
    </subcellularLocation>
</comment>
<evidence type="ECO:0000313" key="14">
    <source>
        <dbReference type="Proteomes" id="UP000186819"/>
    </source>
</evidence>
<keyword evidence="6 11" id="KW-0812">Transmembrane</keyword>
<dbReference type="RefSeq" id="WP_170879124.1">
    <property type="nucleotide sequence ID" value="NZ_FTMD01000011.1"/>
</dbReference>
<keyword evidence="4" id="KW-1003">Cell membrane</keyword>
<dbReference type="EMBL" id="FTMD01000011">
    <property type="protein sequence ID" value="SIR23587.1"/>
    <property type="molecule type" value="Genomic_DNA"/>
</dbReference>